<comment type="caution">
    <text evidence="1">The sequence shown here is derived from an EMBL/GenBank/DDBJ whole genome shotgun (WGS) entry which is preliminary data.</text>
</comment>
<dbReference type="EMBL" id="JYDP01000200">
    <property type="protein sequence ID" value="KRZ03234.1"/>
    <property type="molecule type" value="Genomic_DNA"/>
</dbReference>
<dbReference type="AlphaFoldDB" id="A0A0V1GY45"/>
<organism evidence="1 2">
    <name type="scientific">Trichinella zimbabwensis</name>
    <dbReference type="NCBI Taxonomy" id="268475"/>
    <lineage>
        <taxon>Eukaryota</taxon>
        <taxon>Metazoa</taxon>
        <taxon>Ecdysozoa</taxon>
        <taxon>Nematoda</taxon>
        <taxon>Enoplea</taxon>
        <taxon>Dorylaimia</taxon>
        <taxon>Trichinellida</taxon>
        <taxon>Trichinellidae</taxon>
        <taxon>Trichinella</taxon>
    </lineage>
</organism>
<reference evidence="1 2" key="1">
    <citation type="submission" date="2015-01" db="EMBL/GenBank/DDBJ databases">
        <title>Evolution of Trichinella species and genotypes.</title>
        <authorList>
            <person name="Korhonen P.K."/>
            <person name="Edoardo P."/>
            <person name="Giuseppe L.R."/>
            <person name="Gasser R.B."/>
        </authorList>
    </citation>
    <scope>NUCLEOTIDE SEQUENCE [LARGE SCALE GENOMIC DNA]</scope>
    <source>
        <strain evidence="1">ISS1029</strain>
    </source>
</reference>
<evidence type="ECO:0000313" key="2">
    <source>
        <dbReference type="Proteomes" id="UP000055024"/>
    </source>
</evidence>
<accession>A0A0V1GY45</accession>
<sequence>MSKMLPLLKCKHPGIVRSLEAIYSTTTGLFPVKL</sequence>
<dbReference type="Proteomes" id="UP000055024">
    <property type="component" value="Unassembled WGS sequence"/>
</dbReference>
<protein>
    <submittedName>
        <fullName evidence="1">Uncharacterized protein</fullName>
    </submittedName>
</protein>
<evidence type="ECO:0000313" key="1">
    <source>
        <dbReference type="EMBL" id="KRZ03234.1"/>
    </source>
</evidence>
<keyword evidence="2" id="KW-1185">Reference proteome</keyword>
<proteinExistence type="predicted"/>
<name>A0A0V1GY45_9BILA</name>
<gene>
    <name evidence="1" type="ORF">T11_6672</name>
</gene>